<feature type="compositionally biased region" description="Basic and acidic residues" evidence="1">
    <location>
        <begin position="22"/>
        <end position="52"/>
    </location>
</feature>
<dbReference type="RefSeq" id="XP_024718736.1">
    <property type="nucleotide sequence ID" value="XM_024863678.1"/>
</dbReference>
<dbReference type="InParanoid" id="A0A2T3AVP9"/>
<dbReference type="InterPro" id="IPR006640">
    <property type="entry name" value="SprT-like_domain"/>
</dbReference>
<name>A0A2T3AVP9_AMORE</name>
<proteinExistence type="predicted"/>
<reference evidence="3 4" key="1">
    <citation type="journal article" date="2018" name="New Phytol.">
        <title>Comparative genomics and transcriptomics depict ericoid mycorrhizal fungi as versatile saprotrophs and plant mutualists.</title>
        <authorList>
            <person name="Martino E."/>
            <person name="Morin E."/>
            <person name="Grelet G.A."/>
            <person name="Kuo A."/>
            <person name="Kohler A."/>
            <person name="Daghino S."/>
            <person name="Barry K.W."/>
            <person name="Cichocki N."/>
            <person name="Clum A."/>
            <person name="Dockter R.B."/>
            <person name="Hainaut M."/>
            <person name="Kuo R.C."/>
            <person name="LaButti K."/>
            <person name="Lindahl B.D."/>
            <person name="Lindquist E.A."/>
            <person name="Lipzen A."/>
            <person name="Khouja H.R."/>
            <person name="Magnuson J."/>
            <person name="Murat C."/>
            <person name="Ohm R.A."/>
            <person name="Singer S.W."/>
            <person name="Spatafora J.W."/>
            <person name="Wang M."/>
            <person name="Veneault-Fourrey C."/>
            <person name="Henrissat B."/>
            <person name="Grigoriev I.V."/>
            <person name="Martin F.M."/>
            <person name="Perotto S."/>
        </authorList>
    </citation>
    <scope>NUCLEOTIDE SEQUENCE [LARGE SCALE GENOMIC DNA]</scope>
    <source>
        <strain evidence="3 4">ATCC 22711</strain>
    </source>
</reference>
<dbReference type="Pfam" id="PF10263">
    <property type="entry name" value="SprT-like"/>
    <property type="match status" value="1"/>
</dbReference>
<protein>
    <recommendedName>
        <fullName evidence="2">SprT-like domain-containing protein</fullName>
    </recommendedName>
</protein>
<sequence length="343" mass="39219">MAAPPRGGSNPESFRSISRPRYSHDRKTIDSGRRRDSYSRRQHVEWPRDHSARRSPPRQRQRSPQQQLPATMTTPDTSIPSSLNGSIEYTASFRMERTPSGNSIISDDAFEPRHSDTFTAYSDEEAARRVEIHFKHLLPHGKHERILRNLIESPFPIDEKALDSLLTAADWVFFCGVLSGRVRWEWSHPSQERYRTELIGTTAFRPAAQGGYETLIVLSDPILNHPDYDRRLLLSTFLHELVHCYLFIQCGFVAKLQGGHTDGFLTIASIIDKWAGNGYLRLCNMKANLDHFRSDRARIADAKNERPRDHSRDACNHSPGPHTSYFECGCKSRLGLTVFPDFC</sequence>
<feature type="region of interest" description="Disordered" evidence="1">
    <location>
        <begin position="1"/>
        <end position="84"/>
    </location>
</feature>
<evidence type="ECO:0000313" key="4">
    <source>
        <dbReference type="Proteomes" id="UP000241818"/>
    </source>
</evidence>
<dbReference type="GO" id="GO:0006950">
    <property type="term" value="P:response to stress"/>
    <property type="evidence" value="ECO:0007669"/>
    <property type="project" value="UniProtKB-ARBA"/>
</dbReference>
<evidence type="ECO:0000313" key="3">
    <source>
        <dbReference type="EMBL" id="PSS12738.1"/>
    </source>
</evidence>
<evidence type="ECO:0000259" key="2">
    <source>
        <dbReference type="Pfam" id="PF10263"/>
    </source>
</evidence>
<feature type="domain" description="SprT-like" evidence="2">
    <location>
        <begin position="165"/>
        <end position="275"/>
    </location>
</feature>
<organism evidence="3 4">
    <name type="scientific">Amorphotheca resinae ATCC 22711</name>
    <dbReference type="NCBI Taxonomy" id="857342"/>
    <lineage>
        <taxon>Eukaryota</taxon>
        <taxon>Fungi</taxon>
        <taxon>Dikarya</taxon>
        <taxon>Ascomycota</taxon>
        <taxon>Pezizomycotina</taxon>
        <taxon>Leotiomycetes</taxon>
        <taxon>Helotiales</taxon>
        <taxon>Amorphothecaceae</taxon>
        <taxon>Amorphotheca</taxon>
    </lineage>
</organism>
<evidence type="ECO:0000256" key="1">
    <source>
        <dbReference type="SAM" id="MobiDB-lite"/>
    </source>
</evidence>
<dbReference type="AlphaFoldDB" id="A0A2T3AVP9"/>
<gene>
    <name evidence="3" type="ORF">M430DRAFT_174621</name>
</gene>
<dbReference type="STRING" id="857342.A0A2T3AVP9"/>
<accession>A0A2T3AVP9</accession>
<dbReference type="Proteomes" id="UP000241818">
    <property type="component" value="Unassembled WGS sequence"/>
</dbReference>
<dbReference type="OrthoDB" id="5236983at2759"/>
<dbReference type="EMBL" id="KZ679015">
    <property type="protein sequence ID" value="PSS12738.1"/>
    <property type="molecule type" value="Genomic_DNA"/>
</dbReference>
<feature type="compositionally biased region" description="Polar residues" evidence="1">
    <location>
        <begin position="68"/>
        <end position="84"/>
    </location>
</feature>
<keyword evidence="4" id="KW-1185">Reference proteome</keyword>
<dbReference type="GeneID" id="36571759"/>